<proteinExistence type="predicted"/>
<evidence type="ECO:0000256" key="1">
    <source>
        <dbReference type="SAM" id="MobiDB-lite"/>
    </source>
</evidence>
<dbReference type="EMBL" id="MLJW01001257">
    <property type="protein sequence ID" value="OIQ79190.1"/>
    <property type="molecule type" value="Genomic_DNA"/>
</dbReference>
<dbReference type="AlphaFoldDB" id="A0A1J5Q6A1"/>
<feature type="compositionally biased region" description="Polar residues" evidence="1">
    <location>
        <begin position="20"/>
        <end position="30"/>
    </location>
</feature>
<feature type="compositionally biased region" description="Polar residues" evidence="1">
    <location>
        <begin position="48"/>
        <end position="65"/>
    </location>
</feature>
<gene>
    <name evidence="2" type="ORF">GALL_390710</name>
</gene>
<feature type="compositionally biased region" description="Low complexity" evidence="1">
    <location>
        <begin position="110"/>
        <end position="127"/>
    </location>
</feature>
<feature type="region of interest" description="Disordered" evidence="1">
    <location>
        <begin position="20"/>
        <end position="79"/>
    </location>
</feature>
<protein>
    <submittedName>
        <fullName evidence="2">Uncharacterized protein</fullName>
    </submittedName>
</protein>
<organism evidence="2">
    <name type="scientific">mine drainage metagenome</name>
    <dbReference type="NCBI Taxonomy" id="410659"/>
    <lineage>
        <taxon>unclassified sequences</taxon>
        <taxon>metagenomes</taxon>
        <taxon>ecological metagenomes</taxon>
    </lineage>
</organism>
<feature type="region of interest" description="Disordered" evidence="1">
    <location>
        <begin position="98"/>
        <end position="127"/>
    </location>
</feature>
<comment type="caution">
    <text evidence="2">The sequence shown here is derived from an EMBL/GenBank/DDBJ whole genome shotgun (WGS) entry which is preliminary data.</text>
</comment>
<accession>A0A1J5Q6A1</accession>
<feature type="region of interest" description="Disordered" evidence="1">
    <location>
        <begin position="169"/>
        <end position="203"/>
    </location>
</feature>
<evidence type="ECO:0000313" key="2">
    <source>
        <dbReference type="EMBL" id="OIQ79190.1"/>
    </source>
</evidence>
<name>A0A1J5Q6A1_9ZZZZ</name>
<reference evidence="2" key="1">
    <citation type="submission" date="2016-10" db="EMBL/GenBank/DDBJ databases">
        <title>Sequence of Gallionella enrichment culture.</title>
        <authorList>
            <person name="Poehlein A."/>
            <person name="Muehling M."/>
            <person name="Daniel R."/>
        </authorList>
    </citation>
    <scope>NUCLEOTIDE SEQUENCE</scope>
</reference>
<sequence length="203" mass="21058">MFSGSIGVLVRACHATNIATKTTPPTNEPSTELLVQPAPLPRIKPSTIPKSPTETRPNPGRSSTADPPRPGANLVTTTGTKKIPRGTLIQKIHCQEKPWTTAPPTNGPSATANPLAAPQAANAAPRRAGGTAALKIVRVNGRTSAPPAPCTARAATSQPAVGANAAAALAKVNTDNPRANMRRRPNRSPRAAPVSRRTPKLRV</sequence>